<accession>A0ABC8RHY8</accession>
<dbReference type="Proteomes" id="UP001642360">
    <property type="component" value="Unassembled WGS sequence"/>
</dbReference>
<feature type="transmembrane region" description="Helical" evidence="1">
    <location>
        <begin position="104"/>
        <end position="130"/>
    </location>
</feature>
<proteinExistence type="predicted"/>
<comment type="caution">
    <text evidence="2">The sequence shown here is derived from an EMBL/GenBank/DDBJ whole genome shotgun (WGS) entry which is preliminary data.</text>
</comment>
<gene>
    <name evidence="2" type="ORF">ILEXP_LOCUS10323</name>
</gene>
<dbReference type="EMBL" id="CAUOFW020001237">
    <property type="protein sequence ID" value="CAK9142644.1"/>
    <property type="molecule type" value="Genomic_DNA"/>
</dbReference>
<organism evidence="2 3">
    <name type="scientific">Ilex paraguariensis</name>
    <name type="common">yerba mate</name>
    <dbReference type="NCBI Taxonomy" id="185542"/>
    <lineage>
        <taxon>Eukaryota</taxon>
        <taxon>Viridiplantae</taxon>
        <taxon>Streptophyta</taxon>
        <taxon>Embryophyta</taxon>
        <taxon>Tracheophyta</taxon>
        <taxon>Spermatophyta</taxon>
        <taxon>Magnoliopsida</taxon>
        <taxon>eudicotyledons</taxon>
        <taxon>Gunneridae</taxon>
        <taxon>Pentapetalae</taxon>
        <taxon>asterids</taxon>
        <taxon>campanulids</taxon>
        <taxon>Aquifoliales</taxon>
        <taxon>Aquifoliaceae</taxon>
        <taxon>Ilex</taxon>
    </lineage>
</organism>
<protein>
    <recommendedName>
        <fullName evidence="4">RNase H type-1 domain-containing protein</fullName>
    </recommendedName>
</protein>
<keyword evidence="3" id="KW-1185">Reference proteome</keyword>
<sequence length="221" mass="25827">SMDCRIQHVYREGNSVADALANQGVMDQCTYLYLNQGELPISIRLFLQHDQRGIRAICKSIWDLTLFHSALLLRLELYKDGLGLWNFWINHRSLLLFCGYEEEIFYSVVVRMCTILFCGSSWTLIFFAPLRIFLTLLDIRLLLWTHNLDGYENGDHYFDPHFWHVHLFVCSSSVGQEGPQAEFFYSSTLSERRMNLSFQLPYLMALNLPYLMAIHLPLACI</sequence>
<dbReference type="AlphaFoldDB" id="A0ABC8RHY8"/>
<keyword evidence="1" id="KW-0472">Membrane</keyword>
<feature type="non-terminal residue" evidence="2">
    <location>
        <position position="1"/>
    </location>
</feature>
<evidence type="ECO:0008006" key="4">
    <source>
        <dbReference type="Google" id="ProtNLM"/>
    </source>
</evidence>
<reference evidence="2 3" key="1">
    <citation type="submission" date="2024-02" db="EMBL/GenBank/DDBJ databases">
        <authorList>
            <person name="Vignale AGUSTIN F."/>
            <person name="Sosa J E."/>
            <person name="Modenutti C."/>
        </authorList>
    </citation>
    <scope>NUCLEOTIDE SEQUENCE [LARGE SCALE GENOMIC DNA]</scope>
</reference>
<evidence type="ECO:0000313" key="3">
    <source>
        <dbReference type="Proteomes" id="UP001642360"/>
    </source>
</evidence>
<evidence type="ECO:0000256" key="1">
    <source>
        <dbReference type="SAM" id="Phobius"/>
    </source>
</evidence>
<evidence type="ECO:0000313" key="2">
    <source>
        <dbReference type="EMBL" id="CAK9142644.1"/>
    </source>
</evidence>
<keyword evidence="1" id="KW-0812">Transmembrane</keyword>
<keyword evidence="1" id="KW-1133">Transmembrane helix</keyword>
<name>A0ABC8RHY8_9AQUA</name>